<organism evidence="7 8">
    <name type="scientific">Nocardioides eburneus</name>
    <dbReference type="NCBI Taxonomy" id="3231482"/>
    <lineage>
        <taxon>Bacteria</taxon>
        <taxon>Bacillati</taxon>
        <taxon>Actinomycetota</taxon>
        <taxon>Actinomycetes</taxon>
        <taxon>Propionibacteriales</taxon>
        <taxon>Nocardioidaceae</taxon>
        <taxon>Nocardioides</taxon>
    </lineage>
</organism>
<feature type="chain" id="PRO_5047340643" evidence="5">
    <location>
        <begin position="37"/>
        <end position="393"/>
    </location>
</feature>
<keyword evidence="2" id="KW-0813">Transport</keyword>
<evidence type="ECO:0000313" key="8">
    <source>
        <dbReference type="Proteomes" id="UP001556631"/>
    </source>
</evidence>
<evidence type="ECO:0000256" key="1">
    <source>
        <dbReference type="ARBA" id="ARBA00010062"/>
    </source>
</evidence>
<sequence>MSATTARRPALLARHLGLLGAAAVLALSGCAAQSAADDGAYTIGLIASQTGPGSQLGVGELRGAQLAVQAINRAGGVNGKQVRLVTADDQSSPSQAVLQVRKMLGRVDAIVGPSTSGPCKAIAALAGSAKVVDYCLSPGLKPAGYQWSASAATKDLASQLVAYWKARGITRLGLLSTTDASGADGAESAKEAVAEEPGMKLVGSATFTPDAVSVTSQLSRIAQARPQALIVWATGAGAGVAFKGLGQVGLDVPVATTDGNLTYDFIKRIKAFLPDPLLIPATRDFWAPSAYSDPKIRDLEATYHQGYVAAHGEQPDFGPGVAYDGVRLVAEALRRSQGDPVMARTELEHITDFPGVVGTYSFSGDDHRGLTEKDVAIVKATTHGFEYAGGGEG</sequence>
<dbReference type="PANTHER" id="PTHR30483">
    <property type="entry name" value="LEUCINE-SPECIFIC-BINDING PROTEIN"/>
    <property type="match status" value="1"/>
</dbReference>
<dbReference type="InterPro" id="IPR051010">
    <property type="entry name" value="BCAA_transport"/>
</dbReference>
<keyword evidence="8" id="KW-1185">Reference proteome</keyword>
<dbReference type="Pfam" id="PF13458">
    <property type="entry name" value="Peripla_BP_6"/>
    <property type="match status" value="1"/>
</dbReference>
<evidence type="ECO:0000256" key="3">
    <source>
        <dbReference type="ARBA" id="ARBA00022729"/>
    </source>
</evidence>
<feature type="signal peptide" evidence="5">
    <location>
        <begin position="1"/>
        <end position="36"/>
    </location>
</feature>
<dbReference type="PRINTS" id="PR00337">
    <property type="entry name" value="LEUILEVALBP"/>
</dbReference>
<dbReference type="PROSITE" id="PS51257">
    <property type="entry name" value="PROKAR_LIPOPROTEIN"/>
    <property type="match status" value="1"/>
</dbReference>
<evidence type="ECO:0000259" key="6">
    <source>
        <dbReference type="Pfam" id="PF13458"/>
    </source>
</evidence>
<dbReference type="EMBL" id="JBFPJR010000012">
    <property type="protein sequence ID" value="MEX0427722.1"/>
    <property type="molecule type" value="Genomic_DNA"/>
</dbReference>
<keyword evidence="3 5" id="KW-0732">Signal</keyword>
<comment type="similarity">
    <text evidence="1">Belongs to the leucine-binding protein family.</text>
</comment>
<evidence type="ECO:0000256" key="5">
    <source>
        <dbReference type="SAM" id="SignalP"/>
    </source>
</evidence>
<proteinExistence type="inferred from homology"/>
<dbReference type="SUPFAM" id="SSF53822">
    <property type="entry name" value="Periplasmic binding protein-like I"/>
    <property type="match status" value="1"/>
</dbReference>
<keyword evidence="4" id="KW-0029">Amino-acid transport</keyword>
<evidence type="ECO:0000256" key="4">
    <source>
        <dbReference type="ARBA" id="ARBA00022970"/>
    </source>
</evidence>
<reference evidence="7 8" key="1">
    <citation type="submission" date="2024-07" db="EMBL/GenBank/DDBJ databases">
        <authorList>
            <person name="Lee S."/>
            <person name="Kang M."/>
        </authorList>
    </citation>
    <scope>NUCLEOTIDE SEQUENCE [LARGE SCALE GENOMIC DNA]</scope>
    <source>
        <strain evidence="7 8">DS6</strain>
    </source>
</reference>
<dbReference type="RefSeq" id="WP_367993377.1">
    <property type="nucleotide sequence ID" value="NZ_JBFPJR010000012.1"/>
</dbReference>
<name>A0ABV3SXP9_9ACTN</name>
<dbReference type="PANTHER" id="PTHR30483:SF38">
    <property type="entry name" value="BLR7848 PROTEIN"/>
    <property type="match status" value="1"/>
</dbReference>
<evidence type="ECO:0000256" key="2">
    <source>
        <dbReference type="ARBA" id="ARBA00022448"/>
    </source>
</evidence>
<gene>
    <name evidence="7" type="ORF">AB3X52_08830</name>
</gene>
<protein>
    <submittedName>
        <fullName evidence="7">ABC transporter substrate-binding protein</fullName>
    </submittedName>
</protein>
<accession>A0ABV3SXP9</accession>
<dbReference type="InterPro" id="IPR028081">
    <property type="entry name" value="Leu-bd"/>
</dbReference>
<feature type="domain" description="Leucine-binding protein" evidence="6">
    <location>
        <begin position="41"/>
        <end position="381"/>
    </location>
</feature>
<dbReference type="Proteomes" id="UP001556631">
    <property type="component" value="Unassembled WGS sequence"/>
</dbReference>
<dbReference type="Gene3D" id="3.40.50.2300">
    <property type="match status" value="2"/>
</dbReference>
<comment type="caution">
    <text evidence="7">The sequence shown here is derived from an EMBL/GenBank/DDBJ whole genome shotgun (WGS) entry which is preliminary data.</text>
</comment>
<dbReference type="InterPro" id="IPR028082">
    <property type="entry name" value="Peripla_BP_I"/>
</dbReference>
<dbReference type="InterPro" id="IPR000709">
    <property type="entry name" value="Leu_Ile_Val-bd"/>
</dbReference>
<evidence type="ECO:0000313" key="7">
    <source>
        <dbReference type="EMBL" id="MEX0427722.1"/>
    </source>
</evidence>